<gene>
    <name evidence="1" type="ORF">IXC47_18470</name>
</gene>
<reference evidence="1 2" key="1">
    <citation type="submission" date="2020-11" db="EMBL/GenBank/DDBJ databases">
        <title>WGS of Herminiimonas contaminans strain Marseille-Q4544 isolated from planarians Schmidtea mediterranea.</title>
        <authorList>
            <person name="Kangale L."/>
        </authorList>
    </citation>
    <scope>NUCLEOTIDE SEQUENCE [LARGE SCALE GENOMIC DNA]</scope>
    <source>
        <strain evidence="1 2">Marseille-Q4544</strain>
    </source>
</reference>
<evidence type="ECO:0000313" key="1">
    <source>
        <dbReference type="EMBL" id="MBF8179671.1"/>
    </source>
</evidence>
<sequence length="458" mass="51173">MTHTLQRKKIVGQFSEQFNHACFCISLDSDALKHALAIELNSPELVALVEERCPYLFSARPVFASDSQIKRMVSVIRAIESVIALPAYRAHIFANASEVVRHDPGGAKGVFFGYDFHLSNDGLGLIEINTNAGGAMFNAVMARVHQSCCLDPKSMALANESAAALEKTFVDMFQSEWSLSAKETSLNTIAIVDTHPQQQYMYPEFLLFQQLFKRHEIQSVIVDPSDLEWRQGKLWFGDTLIDLVYNRLTDFMLETDECAALRAAYLANAVVLTPHPQAHALYADKYNLALLGDVEMLQELGVPLDVQEILLSNTPRTSVVKAINAEQLWKDRRHLFFKPRAGFGSRATYRGDKLTKRVWTEILAGDYVAQAIMAPGERVSGSKESPEMLKFDIRAYVYDGQLQWTAARLYQGQTTNFRTVGGGFSPVYSVPDTAIRPDENELLKSAADALVCCRLTCI</sequence>
<comment type="caution">
    <text evidence="1">The sequence shown here is derived from an EMBL/GenBank/DDBJ whole genome shotgun (WGS) entry which is preliminary data.</text>
</comment>
<dbReference type="EMBL" id="JADOEL010000024">
    <property type="protein sequence ID" value="MBF8179671.1"/>
    <property type="molecule type" value="Genomic_DNA"/>
</dbReference>
<evidence type="ECO:0008006" key="3">
    <source>
        <dbReference type="Google" id="ProtNLM"/>
    </source>
</evidence>
<dbReference type="SUPFAM" id="SSF56059">
    <property type="entry name" value="Glutathione synthetase ATP-binding domain-like"/>
    <property type="match status" value="1"/>
</dbReference>
<dbReference type="RefSeq" id="WP_195876653.1">
    <property type="nucleotide sequence ID" value="NZ_JADOEL010000024.1"/>
</dbReference>
<protein>
    <recommendedName>
        <fullName evidence="3">Circularly permuted ATP-grasp superfamily protein</fullName>
    </recommendedName>
</protein>
<organism evidence="1 2">
    <name type="scientific">Herminiimonas contaminans</name>
    <dbReference type="NCBI Taxonomy" id="1111140"/>
    <lineage>
        <taxon>Bacteria</taxon>
        <taxon>Pseudomonadati</taxon>
        <taxon>Pseudomonadota</taxon>
        <taxon>Betaproteobacteria</taxon>
        <taxon>Burkholderiales</taxon>
        <taxon>Oxalobacteraceae</taxon>
        <taxon>Herminiimonas</taxon>
    </lineage>
</organism>
<evidence type="ECO:0000313" key="2">
    <source>
        <dbReference type="Proteomes" id="UP000657372"/>
    </source>
</evidence>
<name>A0ABS0EXW8_9BURK</name>
<proteinExistence type="predicted"/>
<accession>A0ABS0EXW8</accession>
<dbReference type="Proteomes" id="UP000657372">
    <property type="component" value="Unassembled WGS sequence"/>
</dbReference>
<keyword evidence="2" id="KW-1185">Reference proteome</keyword>